<name>A0A9P7HY34_9HYPO</name>
<comment type="caution">
    <text evidence="2">The sequence shown here is derived from an EMBL/GenBank/DDBJ whole genome shotgun (WGS) entry which is preliminary data.</text>
</comment>
<dbReference type="OrthoDB" id="5091661at2759"/>
<gene>
    <name evidence="2" type="ORF">H9Q72_006222</name>
</gene>
<feature type="region of interest" description="Disordered" evidence="1">
    <location>
        <begin position="159"/>
        <end position="192"/>
    </location>
</feature>
<proteinExistence type="predicted"/>
<accession>A0A9P7HY34</accession>
<evidence type="ECO:0000313" key="2">
    <source>
        <dbReference type="EMBL" id="KAG5765720.1"/>
    </source>
</evidence>
<evidence type="ECO:0000313" key="3">
    <source>
        <dbReference type="Proteomes" id="UP000750502"/>
    </source>
</evidence>
<feature type="compositionally biased region" description="Basic and acidic residues" evidence="1">
    <location>
        <begin position="159"/>
        <end position="188"/>
    </location>
</feature>
<reference evidence="2" key="1">
    <citation type="journal article" date="2020" name="bioRxiv">
        <title>Historical genomics reveals the evolutionary mechanisms behind multiple outbreaks of the host-specific coffee wilt pathogen Fusarium xylarioides.</title>
        <authorList>
            <person name="Peck D."/>
            <person name="Nowell R.W."/>
            <person name="Flood J."/>
            <person name="Ryan M.J."/>
            <person name="Barraclough T.G."/>
        </authorList>
    </citation>
    <scope>NUCLEOTIDE SEQUENCE</scope>
    <source>
        <strain evidence="2">IMI 127659i</strain>
    </source>
</reference>
<sequence>MKRNEKRIFLKKPLRILYLKNCGKTITVVSDDESSPDTETLDHKETKTQLLKAQREITQLRGMLIAETKDKKRLAKENSELQATTQKNIAAMKKVSSENKELEDDNLKKSRVIQQFKDEFQQQEDAISSNKAKNRETKAKLQDIKLKYDNKLIALRDATSKQEDTDSELKNTVSKLDDAKSKLEKSRSSEQNLQRQIINLQQRVRSWEVAAGQANHANPATISMSIHGIATQMEDRFNRVENVMAELAKKGQNGFDAITKEMSKKDT</sequence>
<organism evidence="2 3">
    <name type="scientific">Fusarium xylarioides</name>
    <dbReference type="NCBI Taxonomy" id="221167"/>
    <lineage>
        <taxon>Eukaryota</taxon>
        <taxon>Fungi</taxon>
        <taxon>Dikarya</taxon>
        <taxon>Ascomycota</taxon>
        <taxon>Pezizomycotina</taxon>
        <taxon>Sordariomycetes</taxon>
        <taxon>Hypocreomycetidae</taxon>
        <taxon>Hypocreales</taxon>
        <taxon>Nectriaceae</taxon>
        <taxon>Fusarium</taxon>
        <taxon>Fusarium fujikuroi species complex</taxon>
    </lineage>
</organism>
<keyword evidence="3" id="KW-1185">Reference proteome</keyword>
<reference evidence="2" key="2">
    <citation type="submission" date="2020-10" db="EMBL/GenBank/DDBJ databases">
        <authorList>
            <person name="Peck L.D."/>
            <person name="Nowell R.W."/>
            <person name="Flood J."/>
            <person name="Ryan M.J."/>
            <person name="Barraclough T.G."/>
        </authorList>
    </citation>
    <scope>NUCLEOTIDE SEQUENCE</scope>
    <source>
        <strain evidence="2">IMI 127659i</strain>
    </source>
</reference>
<dbReference type="AlphaFoldDB" id="A0A9P7HY34"/>
<evidence type="ECO:0000256" key="1">
    <source>
        <dbReference type="SAM" id="MobiDB-lite"/>
    </source>
</evidence>
<protein>
    <submittedName>
        <fullName evidence="2">Uncharacterized protein</fullName>
    </submittedName>
</protein>
<dbReference type="EMBL" id="JADFTT010000188">
    <property type="protein sequence ID" value="KAG5765720.1"/>
    <property type="molecule type" value="Genomic_DNA"/>
</dbReference>
<dbReference type="Proteomes" id="UP000750502">
    <property type="component" value="Unassembled WGS sequence"/>
</dbReference>